<dbReference type="Gene3D" id="3.40.50.1820">
    <property type="entry name" value="alpha/beta hydrolase"/>
    <property type="match status" value="1"/>
</dbReference>
<protein>
    <recommendedName>
        <fullName evidence="1">AB hydrolase-1 domain-containing protein</fullName>
    </recommendedName>
</protein>
<dbReference type="Pfam" id="PF12697">
    <property type="entry name" value="Abhydrolase_6"/>
    <property type="match status" value="1"/>
</dbReference>
<comment type="caution">
    <text evidence="2">The sequence shown here is derived from an EMBL/GenBank/DDBJ whole genome shotgun (WGS) entry which is preliminary data.</text>
</comment>
<dbReference type="PANTHER" id="PTHR43689">
    <property type="entry name" value="HYDROLASE"/>
    <property type="match status" value="1"/>
</dbReference>
<dbReference type="InterPro" id="IPR000073">
    <property type="entry name" value="AB_hydrolase_1"/>
</dbReference>
<evidence type="ECO:0000313" key="3">
    <source>
        <dbReference type="Proteomes" id="UP001634393"/>
    </source>
</evidence>
<dbReference type="SUPFAM" id="SSF53474">
    <property type="entry name" value="alpha/beta-Hydrolases"/>
    <property type="match status" value="1"/>
</dbReference>
<sequence length="505" mass="55672">MHICEVKLNHQFVFHNLPKLHKFSSKKKPSVLLCFAGGRKWGPSHIKFPFSSSFQNPILRTDKFVVRVSSASSSAPLSGSGAEYTDQLLGGTPKQKTQRVAGVDKEEIEDPTLIADSDSCFCEFNGVQLHHKIYDAEVSNSDTFEGSSSQSLDQSKRLNFPMILLHGFGASVFSWDRVMKPLARVIGSKVLAFDRPAFGLTSRANAINHSSPDNKDTRPLNPYSMAFSVLATLYFIDFLAAQKAILVGHSAGALVALDAYFEAPERVAALILVAPAILAPFTVQNAREKSQGGRDSELEGKNSDSNKGRNPFLKFYSILSKFTTYIAEAIAYIVKGMGDMINSLYKKALSAILRSTLGVMLIRMIIDKFGIAAIRRAWYDSNQVSDNVLQGYTKPLKVKGWDKALVEYTVAMLTDTASKLKPPMAKRLAEISCPVLIITGDTDRLVPSWNSEKLSRAIPGSHLEIIKNCGHLPQEEKAEEFVSIVDKFLQRVFGTTEEPLLEAVT</sequence>
<organism evidence="2 3">
    <name type="scientific">Penstemon smallii</name>
    <dbReference type="NCBI Taxonomy" id="265156"/>
    <lineage>
        <taxon>Eukaryota</taxon>
        <taxon>Viridiplantae</taxon>
        <taxon>Streptophyta</taxon>
        <taxon>Embryophyta</taxon>
        <taxon>Tracheophyta</taxon>
        <taxon>Spermatophyta</taxon>
        <taxon>Magnoliopsida</taxon>
        <taxon>eudicotyledons</taxon>
        <taxon>Gunneridae</taxon>
        <taxon>Pentapetalae</taxon>
        <taxon>asterids</taxon>
        <taxon>lamiids</taxon>
        <taxon>Lamiales</taxon>
        <taxon>Plantaginaceae</taxon>
        <taxon>Cheloneae</taxon>
        <taxon>Penstemon</taxon>
    </lineage>
</organism>
<dbReference type="PANTHER" id="PTHR43689:SF1">
    <property type="entry name" value="ALPHA_BETA-HYDROLASES SUPERFAMILY PROTEIN"/>
    <property type="match status" value="1"/>
</dbReference>
<evidence type="ECO:0000313" key="2">
    <source>
        <dbReference type="EMBL" id="KAL3834722.1"/>
    </source>
</evidence>
<dbReference type="EMBL" id="JBJXBP010000004">
    <property type="protein sequence ID" value="KAL3834722.1"/>
    <property type="molecule type" value="Genomic_DNA"/>
</dbReference>
<dbReference type="AlphaFoldDB" id="A0ABD3TCK3"/>
<proteinExistence type="predicted"/>
<gene>
    <name evidence="2" type="ORF">ACJIZ3_009458</name>
</gene>
<dbReference type="GO" id="GO:0016787">
    <property type="term" value="F:hydrolase activity"/>
    <property type="evidence" value="ECO:0007669"/>
    <property type="project" value="UniProtKB-ARBA"/>
</dbReference>
<dbReference type="Proteomes" id="UP001634393">
    <property type="component" value="Unassembled WGS sequence"/>
</dbReference>
<feature type="domain" description="AB hydrolase-1" evidence="1">
    <location>
        <begin position="163"/>
        <end position="483"/>
    </location>
</feature>
<evidence type="ECO:0000259" key="1">
    <source>
        <dbReference type="Pfam" id="PF12697"/>
    </source>
</evidence>
<name>A0ABD3TCK3_9LAMI</name>
<keyword evidence="3" id="KW-1185">Reference proteome</keyword>
<reference evidence="2 3" key="1">
    <citation type="submission" date="2024-12" db="EMBL/GenBank/DDBJ databases">
        <title>The unique morphological basis and parallel evolutionary history of personate flowers in Penstemon.</title>
        <authorList>
            <person name="Depatie T.H."/>
            <person name="Wessinger C.A."/>
        </authorList>
    </citation>
    <scope>NUCLEOTIDE SEQUENCE [LARGE SCALE GENOMIC DNA]</scope>
    <source>
        <strain evidence="2">WTNN_2</strain>
        <tissue evidence="2">Leaf</tissue>
    </source>
</reference>
<accession>A0ABD3TCK3</accession>
<dbReference type="InterPro" id="IPR029058">
    <property type="entry name" value="AB_hydrolase_fold"/>
</dbReference>